<name>A0A0F9MTL6_9ZZZZ</name>
<evidence type="ECO:0000313" key="1">
    <source>
        <dbReference type="EMBL" id="KKN02722.1"/>
    </source>
</evidence>
<accession>A0A0F9MTL6</accession>
<gene>
    <name evidence="1" type="ORF">LCGC14_1114800</name>
</gene>
<reference evidence="1" key="1">
    <citation type="journal article" date="2015" name="Nature">
        <title>Complex archaea that bridge the gap between prokaryotes and eukaryotes.</title>
        <authorList>
            <person name="Spang A."/>
            <person name="Saw J.H."/>
            <person name="Jorgensen S.L."/>
            <person name="Zaremba-Niedzwiedzka K."/>
            <person name="Martijn J."/>
            <person name="Lind A.E."/>
            <person name="van Eijk R."/>
            <person name="Schleper C."/>
            <person name="Guy L."/>
            <person name="Ettema T.J."/>
        </authorList>
    </citation>
    <scope>NUCLEOTIDE SEQUENCE</scope>
</reference>
<organism evidence="1">
    <name type="scientific">marine sediment metagenome</name>
    <dbReference type="NCBI Taxonomy" id="412755"/>
    <lineage>
        <taxon>unclassified sequences</taxon>
        <taxon>metagenomes</taxon>
        <taxon>ecological metagenomes</taxon>
    </lineage>
</organism>
<protein>
    <submittedName>
        <fullName evidence="1">Uncharacterized protein</fullName>
    </submittedName>
</protein>
<comment type="caution">
    <text evidence="1">The sequence shown here is derived from an EMBL/GenBank/DDBJ whole genome shotgun (WGS) entry which is preliminary data.</text>
</comment>
<dbReference type="EMBL" id="LAZR01005116">
    <property type="protein sequence ID" value="KKN02722.1"/>
    <property type="molecule type" value="Genomic_DNA"/>
</dbReference>
<proteinExistence type="predicted"/>
<sequence length="90" mass="11120">MSQPIKNDDDFNYILIHEAIHGLIANKFGYNKWQIYLEPFIHCKIWYRYTYKPKRFLCEFVHLIHDLITQIFRFDLVGIIYYIKTFLEEL</sequence>
<dbReference type="AlphaFoldDB" id="A0A0F9MTL6"/>